<dbReference type="OrthoDB" id="378529at2157"/>
<dbReference type="eggNOG" id="arCOG12704">
    <property type="taxonomic scope" value="Archaea"/>
</dbReference>
<dbReference type="Proteomes" id="UP000010824">
    <property type="component" value="Chromosome"/>
</dbReference>
<name>L0HFV1_METFS</name>
<dbReference type="AlphaFoldDB" id="L0HFV1"/>
<dbReference type="EMBL" id="CP003167">
    <property type="protein sequence ID" value="AGB02173.1"/>
    <property type="molecule type" value="Genomic_DNA"/>
</dbReference>
<proteinExistence type="predicted"/>
<dbReference type="STRING" id="593750.Metfor_1125"/>
<reference evidence="2 3" key="2">
    <citation type="journal article" date="2014" name="Genome Announc.">
        <title>Complete Genome Sequence of Methanoregula formicica SMSPT, a Mesophilic Hydrogenotrophic Methanogen Isolated from a Methanogenic Upflow Anaerobic Sludge Blanket Reactor.</title>
        <authorList>
            <person name="Yamamoto K."/>
            <person name="Tamaki H."/>
            <person name="Cadillo-Quiroz H."/>
            <person name="Imachi H."/>
            <person name="Kyrpides N."/>
            <person name="Woyke T."/>
            <person name="Goodwin L."/>
            <person name="Zinder S.H."/>
            <person name="Kamagata Y."/>
            <person name="Liu W.T."/>
        </authorList>
    </citation>
    <scope>NUCLEOTIDE SEQUENCE [LARGE SCALE GENOMIC DNA]</scope>
    <source>
        <strain evidence="3">DSM 22288 / NBRC 105244 / SMSP</strain>
    </source>
</reference>
<feature type="compositionally biased region" description="Low complexity" evidence="1">
    <location>
        <begin position="103"/>
        <end position="114"/>
    </location>
</feature>
<dbReference type="HOGENOM" id="CLU_1987619_0_0_2"/>
<sequence>MSREKIQVPGKAYEEIIALQREIHFTSDHEDTIKKAEDRGYMAAANWIRQNERAYKIGFAWGFEPVADEPQGMLQDIPEPRSPPVKRTIAKPMQTMEPRSQKKGSGSKSSGGFFAGIKKWLGKYF</sequence>
<evidence type="ECO:0000313" key="3">
    <source>
        <dbReference type="Proteomes" id="UP000010824"/>
    </source>
</evidence>
<dbReference type="KEGG" id="mfo:Metfor_1125"/>
<protein>
    <submittedName>
        <fullName evidence="2">Uncharacterized protein</fullName>
    </submittedName>
</protein>
<gene>
    <name evidence="2" type="ordered locus">Metfor_1125</name>
</gene>
<accession>L0HFV1</accession>
<dbReference type="InParanoid" id="L0HFV1"/>
<reference evidence="3" key="1">
    <citation type="submission" date="2011-12" db="EMBL/GenBank/DDBJ databases">
        <title>Complete sequence of Methanoregula formicicum SMSP.</title>
        <authorList>
            <person name="Lucas S."/>
            <person name="Han J."/>
            <person name="Lapidus A."/>
            <person name="Cheng J.-F."/>
            <person name="Goodwin L."/>
            <person name="Pitluck S."/>
            <person name="Peters L."/>
            <person name="Ovchinnikova G."/>
            <person name="Teshima H."/>
            <person name="Detter J.C."/>
            <person name="Han C."/>
            <person name="Tapia R."/>
            <person name="Land M."/>
            <person name="Hauser L."/>
            <person name="Kyrpides N."/>
            <person name="Ivanova N."/>
            <person name="Pagani I."/>
            <person name="Imachi H."/>
            <person name="Tamaki H."/>
            <person name="Sekiguchi Y."/>
            <person name="Kamagata Y."/>
            <person name="Cadillo-Quiroz H."/>
            <person name="Zinder S."/>
            <person name="Liu W.-T."/>
            <person name="Woyke T."/>
        </authorList>
    </citation>
    <scope>NUCLEOTIDE SEQUENCE [LARGE SCALE GENOMIC DNA]</scope>
    <source>
        <strain evidence="3">DSM 22288 / NBRC 105244 / SMSP</strain>
    </source>
</reference>
<keyword evidence="3" id="KW-1185">Reference proteome</keyword>
<organism evidence="2 3">
    <name type="scientific">Methanoregula formicica (strain DSM 22288 / NBRC 105244 / SMSP)</name>
    <dbReference type="NCBI Taxonomy" id="593750"/>
    <lineage>
        <taxon>Archaea</taxon>
        <taxon>Methanobacteriati</taxon>
        <taxon>Methanobacteriota</taxon>
        <taxon>Stenosarchaea group</taxon>
        <taxon>Methanomicrobia</taxon>
        <taxon>Methanomicrobiales</taxon>
        <taxon>Methanoregulaceae</taxon>
        <taxon>Methanoregula</taxon>
    </lineage>
</organism>
<dbReference type="RefSeq" id="WP_015285137.1">
    <property type="nucleotide sequence ID" value="NC_019943.1"/>
</dbReference>
<evidence type="ECO:0000256" key="1">
    <source>
        <dbReference type="SAM" id="MobiDB-lite"/>
    </source>
</evidence>
<feature type="region of interest" description="Disordered" evidence="1">
    <location>
        <begin position="71"/>
        <end position="114"/>
    </location>
</feature>
<evidence type="ECO:0000313" key="2">
    <source>
        <dbReference type="EMBL" id="AGB02173.1"/>
    </source>
</evidence>
<dbReference type="GeneID" id="14310438"/>